<dbReference type="Pfam" id="PF10454">
    <property type="entry name" value="DUF2458"/>
    <property type="match status" value="1"/>
</dbReference>
<sequence>MNFTNINDPAGVKALLEQLRASQAWQDVVQTPPENVPQPAPGPSSGSTSSATTQSSSSTSDQAVHSSTAANLAHDPSASLVHSPGSDLLADSSGHPLDAPSPSVASLLSQLQSSSTPPPRHVFTPISSTSSSLPLAPAPPFHSSATEASAAPTTGLPVPRLSSARKDDLRNLTFQQALPHLAQLAEDPGFVDAISTMRKDQADLERQLWDERRAILSKHEEKVKVARIKATLVGGTGLTQYEADVMSDAFRQELRKFDAQRVLPAWDGLVAKQQARLEALGVPAMFPSTAAADRERQQRVVQVLAGIVGNEDS</sequence>
<evidence type="ECO:0000313" key="2">
    <source>
        <dbReference type="EMBL" id="KAH9843707.1"/>
    </source>
</evidence>
<feature type="compositionally biased region" description="Low complexity" evidence="1">
    <location>
        <begin position="96"/>
        <end position="115"/>
    </location>
</feature>
<organism evidence="2 3">
    <name type="scientific">Rhodofomes roseus</name>
    <dbReference type="NCBI Taxonomy" id="34475"/>
    <lineage>
        <taxon>Eukaryota</taxon>
        <taxon>Fungi</taxon>
        <taxon>Dikarya</taxon>
        <taxon>Basidiomycota</taxon>
        <taxon>Agaricomycotina</taxon>
        <taxon>Agaricomycetes</taxon>
        <taxon>Polyporales</taxon>
        <taxon>Rhodofomes</taxon>
    </lineage>
</organism>
<dbReference type="GeneID" id="72002775"/>
<name>A0ABQ8KWN4_9APHY</name>
<comment type="caution">
    <text evidence="2">The sequence shown here is derived from an EMBL/GenBank/DDBJ whole genome shotgun (WGS) entry which is preliminary data.</text>
</comment>
<feature type="compositionally biased region" description="Low complexity" evidence="1">
    <location>
        <begin position="123"/>
        <end position="154"/>
    </location>
</feature>
<evidence type="ECO:0000313" key="3">
    <source>
        <dbReference type="Proteomes" id="UP000814176"/>
    </source>
</evidence>
<dbReference type="RefSeq" id="XP_047784517.1">
    <property type="nucleotide sequence ID" value="XM_047922043.1"/>
</dbReference>
<keyword evidence="3" id="KW-1185">Reference proteome</keyword>
<reference evidence="2 3" key="1">
    <citation type="journal article" date="2021" name="Environ. Microbiol.">
        <title>Gene family expansions and transcriptome signatures uncover fungal adaptations to wood decay.</title>
        <authorList>
            <person name="Hage H."/>
            <person name="Miyauchi S."/>
            <person name="Viragh M."/>
            <person name="Drula E."/>
            <person name="Min B."/>
            <person name="Chaduli D."/>
            <person name="Navarro D."/>
            <person name="Favel A."/>
            <person name="Norest M."/>
            <person name="Lesage-Meessen L."/>
            <person name="Balint B."/>
            <person name="Merenyi Z."/>
            <person name="de Eugenio L."/>
            <person name="Morin E."/>
            <person name="Martinez A.T."/>
            <person name="Baldrian P."/>
            <person name="Stursova M."/>
            <person name="Martinez M.J."/>
            <person name="Novotny C."/>
            <person name="Magnuson J.K."/>
            <person name="Spatafora J.W."/>
            <person name="Maurice S."/>
            <person name="Pangilinan J."/>
            <person name="Andreopoulos W."/>
            <person name="LaButti K."/>
            <person name="Hundley H."/>
            <person name="Na H."/>
            <person name="Kuo A."/>
            <person name="Barry K."/>
            <person name="Lipzen A."/>
            <person name="Henrissat B."/>
            <person name="Riley R."/>
            <person name="Ahrendt S."/>
            <person name="Nagy L.G."/>
            <person name="Grigoriev I.V."/>
            <person name="Martin F."/>
            <person name="Rosso M.N."/>
        </authorList>
    </citation>
    <scope>NUCLEOTIDE SEQUENCE [LARGE SCALE GENOMIC DNA]</scope>
    <source>
        <strain evidence="2 3">CIRM-BRFM 1785</strain>
    </source>
</reference>
<dbReference type="EMBL" id="JADCUA010000001">
    <property type="protein sequence ID" value="KAH9843707.1"/>
    <property type="molecule type" value="Genomic_DNA"/>
</dbReference>
<feature type="compositionally biased region" description="Low complexity" evidence="1">
    <location>
        <begin position="43"/>
        <end position="60"/>
    </location>
</feature>
<feature type="compositionally biased region" description="Polar residues" evidence="1">
    <location>
        <begin position="61"/>
        <end position="70"/>
    </location>
</feature>
<proteinExistence type="predicted"/>
<accession>A0ABQ8KWN4</accession>
<feature type="region of interest" description="Disordered" evidence="1">
    <location>
        <begin position="25"/>
        <end position="161"/>
    </location>
</feature>
<gene>
    <name evidence="2" type="ORF">C8Q71DRAFT_729677</name>
</gene>
<dbReference type="Proteomes" id="UP000814176">
    <property type="component" value="Unassembled WGS sequence"/>
</dbReference>
<protein>
    <submittedName>
        <fullName evidence="2">Uncharacterized protein</fullName>
    </submittedName>
</protein>
<evidence type="ECO:0000256" key="1">
    <source>
        <dbReference type="SAM" id="MobiDB-lite"/>
    </source>
</evidence>
<dbReference type="InterPro" id="IPR018858">
    <property type="entry name" value="DUF2458"/>
</dbReference>